<dbReference type="EMBL" id="VSSQ01017768">
    <property type="protein sequence ID" value="MPM60370.1"/>
    <property type="molecule type" value="Genomic_DNA"/>
</dbReference>
<evidence type="ECO:0000313" key="1">
    <source>
        <dbReference type="EMBL" id="MPM60370.1"/>
    </source>
</evidence>
<name>A0A645B4H8_9ZZZZ</name>
<sequence>MGTYIHGIFDNNNYRRAVIDALRIRKGLTPLVTFNDVQARKEKSYDNLAATVRNNINMKLLYQIIGG</sequence>
<gene>
    <name evidence="1" type="primary">cobQ_21</name>
    <name evidence="1" type="ORF">SDC9_107221</name>
</gene>
<dbReference type="AlphaFoldDB" id="A0A645B4H8"/>
<comment type="caution">
    <text evidence="1">The sequence shown here is derived from an EMBL/GenBank/DDBJ whole genome shotgun (WGS) entry which is preliminary data.</text>
</comment>
<reference evidence="1" key="1">
    <citation type="submission" date="2019-08" db="EMBL/GenBank/DDBJ databases">
        <authorList>
            <person name="Kucharzyk K."/>
            <person name="Murdoch R.W."/>
            <person name="Higgins S."/>
            <person name="Loffler F."/>
        </authorList>
    </citation>
    <scope>NUCLEOTIDE SEQUENCE</scope>
</reference>
<dbReference type="PROSITE" id="PS51274">
    <property type="entry name" value="GATASE_COBBQ"/>
    <property type="match status" value="1"/>
</dbReference>
<accession>A0A645B4H8</accession>
<organism evidence="1">
    <name type="scientific">bioreactor metagenome</name>
    <dbReference type="NCBI Taxonomy" id="1076179"/>
    <lineage>
        <taxon>unclassified sequences</taxon>
        <taxon>metagenomes</taxon>
        <taxon>ecological metagenomes</taxon>
    </lineage>
</organism>
<protein>
    <submittedName>
        <fullName evidence="1">Cobyric acid synthase</fullName>
    </submittedName>
</protein>
<proteinExistence type="predicted"/>